<keyword evidence="5" id="KW-0539">Nucleus</keyword>
<dbReference type="InterPro" id="IPR053820">
    <property type="entry name" value="MSL3_chromo-like"/>
</dbReference>
<dbReference type="GO" id="GO:0006355">
    <property type="term" value="P:regulation of DNA-templated transcription"/>
    <property type="evidence" value="ECO:0007669"/>
    <property type="project" value="InterPro"/>
</dbReference>
<evidence type="ECO:0000259" key="8">
    <source>
        <dbReference type="Pfam" id="PF22732"/>
    </source>
</evidence>
<evidence type="ECO:0000313" key="10">
    <source>
        <dbReference type="WBParaSite" id="PSU_v2.g2604.t1"/>
    </source>
</evidence>
<evidence type="ECO:0000256" key="2">
    <source>
        <dbReference type="ARBA" id="ARBA00022853"/>
    </source>
</evidence>
<feature type="compositionally biased region" description="Low complexity" evidence="6">
    <location>
        <begin position="174"/>
        <end position="190"/>
    </location>
</feature>
<evidence type="ECO:0000313" key="9">
    <source>
        <dbReference type="Proteomes" id="UP000887577"/>
    </source>
</evidence>
<dbReference type="AlphaFoldDB" id="A0A914YR00"/>
<keyword evidence="4" id="KW-0804">Transcription</keyword>
<dbReference type="InterPro" id="IPR008676">
    <property type="entry name" value="MRG"/>
</dbReference>
<dbReference type="Pfam" id="PF05712">
    <property type="entry name" value="MRG"/>
    <property type="match status" value="1"/>
</dbReference>
<proteinExistence type="predicted"/>
<organism evidence="9 10">
    <name type="scientific">Panagrolaimus superbus</name>
    <dbReference type="NCBI Taxonomy" id="310955"/>
    <lineage>
        <taxon>Eukaryota</taxon>
        <taxon>Metazoa</taxon>
        <taxon>Ecdysozoa</taxon>
        <taxon>Nematoda</taxon>
        <taxon>Chromadorea</taxon>
        <taxon>Rhabditida</taxon>
        <taxon>Tylenchina</taxon>
        <taxon>Panagrolaimomorpha</taxon>
        <taxon>Panagrolaimoidea</taxon>
        <taxon>Panagrolaimidae</taxon>
        <taxon>Panagrolaimus</taxon>
    </lineage>
</organism>
<dbReference type="Gene3D" id="2.30.30.140">
    <property type="match status" value="1"/>
</dbReference>
<protein>
    <submittedName>
        <fullName evidence="10">MRG domain-containing protein</fullName>
    </submittedName>
</protein>
<dbReference type="PANTHER" id="PTHR10880">
    <property type="entry name" value="MORTALITY FACTOR 4-LIKE PROTEIN"/>
    <property type="match status" value="1"/>
</dbReference>
<evidence type="ECO:0000256" key="4">
    <source>
        <dbReference type="ARBA" id="ARBA00023163"/>
    </source>
</evidence>
<evidence type="ECO:0000256" key="1">
    <source>
        <dbReference type="ARBA" id="ARBA00004123"/>
    </source>
</evidence>
<dbReference type="InterPro" id="IPR016197">
    <property type="entry name" value="Chromo-like_dom_sf"/>
</dbReference>
<feature type="compositionally biased region" description="Basic and acidic residues" evidence="6">
    <location>
        <begin position="321"/>
        <end position="336"/>
    </location>
</feature>
<dbReference type="SUPFAM" id="SSF54160">
    <property type="entry name" value="Chromo domain-like"/>
    <property type="match status" value="1"/>
</dbReference>
<feature type="region of interest" description="Disordered" evidence="6">
    <location>
        <begin position="285"/>
        <end position="340"/>
    </location>
</feature>
<dbReference type="WBParaSite" id="PSU_v2.g2604.t1">
    <property type="protein sequence ID" value="PSU_v2.g2604.t1"/>
    <property type="gene ID" value="PSU_v2.g2604"/>
</dbReference>
<evidence type="ECO:0000256" key="3">
    <source>
        <dbReference type="ARBA" id="ARBA00023015"/>
    </source>
</evidence>
<dbReference type="GO" id="GO:0005634">
    <property type="term" value="C:nucleus"/>
    <property type="evidence" value="ECO:0007669"/>
    <property type="project" value="UniProtKB-SubCell"/>
</dbReference>
<feature type="compositionally biased region" description="Basic residues" evidence="6">
    <location>
        <begin position="138"/>
        <end position="153"/>
    </location>
</feature>
<evidence type="ECO:0000259" key="7">
    <source>
        <dbReference type="Pfam" id="PF05712"/>
    </source>
</evidence>
<dbReference type="InterPro" id="IPR038217">
    <property type="entry name" value="MRG_C_sf"/>
</dbReference>
<evidence type="ECO:0000256" key="5">
    <source>
        <dbReference type="ARBA" id="ARBA00023242"/>
    </source>
</evidence>
<keyword evidence="9" id="KW-1185">Reference proteome</keyword>
<dbReference type="PANTHER" id="PTHR10880:SF48">
    <property type="entry name" value="MORTALITY FACTOR 4 LIKE 2"/>
    <property type="match status" value="1"/>
</dbReference>
<dbReference type="PROSITE" id="PS51640">
    <property type="entry name" value="MRG"/>
    <property type="match status" value="1"/>
</dbReference>
<comment type="subcellular location">
    <subcellularLocation>
        <location evidence="1">Nucleus</location>
    </subcellularLocation>
</comment>
<sequence>MAGKKKALVNTTTNNNVVARLKIKASISPNREISTPSSASDDTQISQRLTDTLPRFIAPEYVVNTPVICQYSDSYYYDAKIVKVQKKNDTGECLYTIHYNGWNQRYDEEITHAEACQKFLVYNPENLAIAKRELTEARKRKHSKSSQKKPEKRQKKEDPEENTSQPATVKSARTRTQSSNTRQSSSTSRADAGVEASNNEADTEDDFHPAPYLAQYLKASYDSENFDKTKFVEDIDALIVYFNKMVNMRILHKFEFVQHLDLLNSKRRLDGLPDLLMNNFLEQQDEFNGPESPGSEEAKDDEDTAFKPPKQIKADATIEGEPEKRQLRETRNKKNAIETPPKVVMKPKKKEKPIKPVSENFERENNFNFVDSYGFIHLVRFLYYYNSLLSNKTIANAIYIDYAELINDIIEFVSMNVEKYFNIVEDYETATPAYQRQAFSP</sequence>
<dbReference type="Gene3D" id="1.10.274.30">
    <property type="entry name" value="MRG domain"/>
    <property type="match status" value="1"/>
</dbReference>
<dbReference type="GO" id="GO:0035267">
    <property type="term" value="C:NuA4 histone acetyltransferase complex"/>
    <property type="evidence" value="ECO:0007669"/>
    <property type="project" value="TreeGrafter"/>
</dbReference>
<keyword evidence="2" id="KW-0156">Chromatin regulator</keyword>
<reference evidence="10" key="1">
    <citation type="submission" date="2022-11" db="UniProtKB">
        <authorList>
            <consortium name="WormBaseParasite"/>
        </authorList>
    </citation>
    <scope>IDENTIFICATION</scope>
</reference>
<feature type="domain" description="MRG" evidence="7">
    <location>
        <begin position="229"/>
        <end position="428"/>
    </location>
</feature>
<name>A0A914YR00_9BILA</name>
<keyword evidence="3" id="KW-0805">Transcription regulation</keyword>
<dbReference type="GO" id="GO:0006325">
    <property type="term" value="P:chromatin organization"/>
    <property type="evidence" value="ECO:0007669"/>
    <property type="project" value="UniProtKB-KW"/>
</dbReference>
<dbReference type="Pfam" id="PF22732">
    <property type="entry name" value="MSL3_chromo-like"/>
    <property type="match status" value="1"/>
</dbReference>
<dbReference type="InterPro" id="IPR026541">
    <property type="entry name" value="MRG_dom"/>
</dbReference>
<feature type="region of interest" description="Disordered" evidence="6">
    <location>
        <begin position="134"/>
        <end position="207"/>
    </location>
</feature>
<evidence type="ECO:0000256" key="6">
    <source>
        <dbReference type="SAM" id="MobiDB-lite"/>
    </source>
</evidence>
<feature type="domain" description="MSL3 chromodomain-like" evidence="8">
    <location>
        <begin position="72"/>
        <end position="113"/>
    </location>
</feature>
<dbReference type="Proteomes" id="UP000887577">
    <property type="component" value="Unplaced"/>
</dbReference>
<accession>A0A914YR00</accession>